<dbReference type="Proteomes" id="UP000827806">
    <property type="component" value="Segment"/>
</dbReference>
<gene>
    <name evidence="1" type="ORF">pEaSNUABM35_00187</name>
</gene>
<reference evidence="1 2" key="1">
    <citation type="submission" date="2021-06" db="EMBL/GenBank/DDBJ databases">
        <title>Complete genome sequence of Erwinia phage pEa_SNUABM_35.</title>
        <authorList>
            <person name="Kim S.G."/>
            <person name="Park S.C."/>
        </authorList>
    </citation>
    <scope>NUCLEOTIDE SEQUENCE [LARGE SCALE GENOMIC DNA]</scope>
</reference>
<evidence type="ECO:0000313" key="1">
    <source>
        <dbReference type="EMBL" id="QZE60104.1"/>
    </source>
</evidence>
<protein>
    <submittedName>
        <fullName evidence="1">Uncharacterized protein</fullName>
    </submittedName>
</protein>
<evidence type="ECO:0000313" key="2">
    <source>
        <dbReference type="Proteomes" id="UP000827806"/>
    </source>
</evidence>
<proteinExistence type="predicted"/>
<accession>A0AAE7XP93</accession>
<name>A0AAE7XP93_9CAUD</name>
<sequence>MPWYINKTKVYNMQYLSSFASLNEAVHPAVMFFDDHDDLPEFTSDAIDDTLRLARTVLGTNNQLNPVRGRAGDNYYLTFLKYAKNGESQYAAPPTISTASSNVGVIHHHVSNGGDEYRQGPTAYSYQALQNRVSVLNPGNVEAILYPTWKAEDSGTFLGRSYSVRGMYSDGATLSTKSIPFTNSPAGGILDISPVFSDVTDSVLFVDCLSMWTYPNSASQNGVHRPYQNSGPVQYRATGENLTAENEAINLSHAVMVMADNVFMRLLKGVDFEVDADLMPGTRPYVQLKQSTIHI</sequence>
<organism evidence="1 2">
    <name type="scientific">Erwinia phage pEa_SNUABM_35</name>
    <dbReference type="NCBI Taxonomy" id="2869557"/>
    <lineage>
        <taxon>Viruses</taxon>
        <taxon>Duplodnaviria</taxon>
        <taxon>Heunggongvirae</taxon>
        <taxon>Uroviricota</taxon>
        <taxon>Caudoviricetes</taxon>
        <taxon>Alexandravirus</taxon>
        <taxon>Alexandravirus SNUABM35</taxon>
    </lineage>
</organism>
<keyword evidence="2" id="KW-1185">Reference proteome</keyword>
<dbReference type="EMBL" id="MZ443788">
    <property type="protein sequence ID" value="QZE60104.1"/>
    <property type="molecule type" value="Genomic_DNA"/>
</dbReference>